<dbReference type="GeneID" id="60423430"/>
<dbReference type="EMBL" id="CP012850">
    <property type="protein sequence ID" value="ALI37799.1"/>
    <property type="molecule type" value="Genomic_DNA"/>
</dbReference>
<gene>
    <name evidence="1" type="ORF">NMY3_03617</name>
</gene>
<dbReference type="KEGG" id="taa:NMY3_03617"/>
<dbReference type="AlphaFoldDB" id="A0A654M5E2"/>
<protein>
    <submittedName>
        <fullName evidence="1">Uncharacterized protein</fullName>
    </submittedName>
</protein>
<proteinExistence type="predicted"/>
<dbReference type="RefSeq" id="WP_196816802.1">
    <property type="nucleotide sequence ID" value="NZ_CP012850.1"/>
</dbReference>
<reference evidence="2" key="1">
    <citation type="submission" date="2015-10" db="EMBL/GenBank/DDBJ databases">
        <title>Niche specialization of a soil ammonia-oxidizing archaeon, Candidatus Nitrosocosmicus oleophilus.</title>
        <authorList>
            <person name="Jung M.-Y."/>
            <person name="Rhee S.-K."/>
        </authorList>
    </citation>
    <scope>NUCLEOTIDE SEQUENCE [LARGE SCALE GENOMIC DNA]</scope>
    <source>
        <strain evidence="2">MY3</strain>
    </source>
</reference>
<sequence length="72" mass="8174">MIATSPIIIFSVNTQKIGMYDCTTSGNNNVAGNCLVGLDTAKKWVMIITLTIRVDTFHVGRRYRWWKLHSSK</sequence>
<accession>A0A654M5E2</accession>
<name>A0A654M5E2_9ARCH</name>
<evidence type="ECO:0000313" key="2">
    <source>
        <dbReference type="Proteomes" id="UP000058925"/>
    </source>
</evidence>
<keyword evidence="2" id="KW-1185">Reference proteome</keyword>
<organism evidence="1 2">
    <name type="scientific">Candidatus Nitrosocosmicus oleophilus</name>
    <dbReference type="NCBI Taxonomy" id="1353260"/>
    <lineage>
        <taxon>Archaea</taxon>
        <taxon>Nitrososphaerota</taxon>
        <taxon>Nitrososphaeria</taxon>
        <taxon>Nitrososphaerales</taxon>
        <taxon>Nitrososphaeraceae</taxon>
        <taxon>Candidatus Nitrosocosmicus</taxon>
    </lineage>
</organism>
<evidence type="ECO:0000313" key="1">
    <source>
        <dbReference type="EMBL" id="ALI37799.1"/>
    </source>
</evidence>
<dbReference type="Proteomes" id="UP000058925">
    <property type="component" value="Chromosome"/>
</dbReference>